<evidence type="ECO:0000256" key="4">
    <source>
        <dbReference type="SAM" id="Coils"/>
    </source>
</evidence>
<reference evidence="7" key="1">
    <citation type="journal article" date="2019" name="Int. J. Syst. Evol. Microbiol.">
        <title>The Global Catalogue of Microorganisms (GCM) 10K type strain sequencing project: providing services to taxonomists for standard genome sequencing and annotation.</title>
        <authorList>
            <consortium name="The Broad Institute Genomics Platform"/>
            <consortium name="The Broad Institute Genome Sequencing Center for Infectious Disease"/>
            <person name="Wu L."/>
            <person name="Ma J."/>
        </authorList>
    </citation>
    <scope>NUCLEOTIDE SEQUENCE [LARGE SCALE GENOMIC DNA]</scope>
    <source>
        <strain evidence="7">JCM 16929</strain>
    </source>
</reference>
<feature type="coiled-coil region" evidence="4">
    <location>
        <begin position="775"/>
        <end position="802"/>
    </location>
</feature>
<dbReference type="Pfam" id="PF13476">
    <property type="entry name" value="AAA_23"/>
    <property type="match status" value="1"/>
</dbReference>
<evidence type="ECO:0000256" key="2">
    <source>
        <dbReference type="ARBA" id="ARBA00011322"/>
    </source>
</evidence>
<dbReference type="Gene3D" id="3.40.50.300">
    <property type="entry name" value="P-loop containing nucleotide triphosphate hydrolases"/>
    <property type="match status" value="2"/>
</dbReference>
<feature type="domain" description="Rad50/SbcC-type AAA" evidence="5">
    <location>
        <begin position="5"/>
        <end position="184"/>
    </location>
</feature>
<dbReference type="Pfam" id="PF13558">
    <property type="entry name" value="SbcC_Walker_B"/>
    <property type="match status" value="1"/>
</dbReference>
<gene>
    <name evidence="6" type="ORF">GCM10022236_25250</name>
</gene>
<name>A0ABP6ZX09_9ACTN</name>
<comment type="caution">
    <text evidence="6">The sequence shown here is derived from an EMBL/GenBank/DDBJ whole genome shotgun (WGS) entry which is preliminary data.</text>
</comment>
<evidence type="ECO:0000259" key="5">
    <source>
        <dbReference type="Pfam" id="PF13476"/>
    </source>
</evidence>
<keyword evidence="7" id="KW-1185">Reference proteome</keyword>
<keyword evidence="4" id="KW-0175">Coiled coil</keyword>
<evidence type="ECO:0000313" key="6">
    <source>
        <dbReference type="EMBL" id="GAA3621868.1"/>
    </source>
</evidence>
<feature type="coiled-coil region" evidence="4">
    <location>
        <begin position="244"/>
        <end position="297"/>
    </location>
</feature>
<evidence type="ECO:0000256" key="1">
    <source>
        <dbReference type="ARBA" id="ARBA00006930"/>
    </source>
</evidence>
<dbReference type="PANTHER" id="PTHR32114">
    <property type="entry name" value="ABC TRANSPORTER ABCH.3"/>
    <property type="match status" value="1"/>
</dbReference>
<dbReference type="PANTHER" id="PTHR32114:SF2">
    <property type="entry name" value="ABC TRANSPORTER ABCH.3"/>
    <property type="match status" value="1"/>
</dbReference>
<dbReference type="Proteomes" id="UP001501490">
    <property type="component" value="Unassembled WGS sequence"/>
</dbReference>
<sequence length="1114" mass="118058">MRPVRLDLDGFASFRDPASIDFADADYFAFVGPTGSGKSTVIDAMTFALYGSAPRWGSISSIQYALAPTANRCTVRLIFDVAGQRYVVAREVRRSGAQISQRNCSLERYLDPSASGRPDADEPTEILAENPRTAREAVVELLGLDFDDFCTCVVLPQGDFATFLKASTAERQKILLKLIGAKHYDDIGKLAGRRAAEAGTRVEVLTGQLDELADATPDAEAAAVAREAELEQLQPIAADAVATISAAVAELASARERLDRVTTESTLLGSVVAPAGIADLQRAVTEAEEAYRSAGEQEMLAGNAAELARRAVDQGPARGPLQAALAWHRERAEGVAGLAAAVERARLATDDGRTAELAARDAETDLESRRSDHTSAVSARGAAGDALAALQGRIDALAAINPPDGLAELAAAGAAARATRDAATAEIAAAETELATVRRLVENLPERSALDETARTIEAYAAAADQANGLSSERDRAAAELAKRSEWLTAATDGRDHARATRDRARVEAVAADLRPRLHVGDSCPVCDQRVATLPPPIHAPSLDAAGDALAAAEHELAAARAAHQAQSTTLATLDTRLGAATDRRNQLDDLLRSRLPEQPGGDARDTATDRRAHAALLARLDAATRQGRELTERIDRARAAERAAADEFRRIDATADRARAALHAAAGRLAGEQPPAVEAADIAEGWAGFAGWAAGRAGELRTGELPGAERTVADAQAELTRAAGELAAAVETDRVATQAQTAAALAAQRATLAHDQLLDRLAELDGLLAGQPDAAELTRLLAECERLAEEARRSLDAAAVATRARQAAEAARDATRADRDRARTVFVAERERLVPLGVPAVAATDLVHAWDELLTWVASEISGRKRQAAELGTTVDRLVGRLAQQHAGLAELLAGHGLEPAGDPAQVVSSIMVERERARGRTAAIARSRRDAERLHAKVAEQTETHLVSRELQQLMSARKFPQWLAETALDTLVADASASLLRLSTNQFDLTHDRGEFFVIDHADADSRRSVRTLSGGETFQASLALALALSEQLSTLAAGGRTTLDSIFLDEGFGTLDPDALEIVAGTLENLAQEDRMVGVITHVGALAERVPVRFEVSRNSRTSSIERVGP</sequence>
<evidence type="ECO:0000256" key="3">
    <source>
        <dbReference type="ARBA" id="ARBA00013368"/>
    </source>
</evidence>
<dbReference type="EMBL" id="BAABAB010000017">
    <property type="protein sequence ID" value="GAA3621868.1"/>
    <property type="molecule type" value="Genomic_DNA"/>
</dbReference>
<protein>
    <recommendedName>
        <fullName evidence="3">Nuclease SbcCD subunit C</fullName>
    </recommendedName>
</protein>
<accession>A0ABP6ZX09</accession>
<dbReference type="InterPro" id="IPR027417">
    <property type="entry name" value="P-loop_NTPase"/>
</dbReference>
<dbReference type="InterPro" id="IPR038729">
    <property type="entry name" value="Rad50/SbcC_AAA"/>
</dbReference>
<proteinExistence type="inferred from homology"/>
<comment type="similarity">
    <text evidence="1">Belongs to the SMC family. SbcC subfamily.</text>
</comment>
<dbReference type="SUPFAM" id="SSF52540">
    <property type="entry name" value="P-loop containing nucleoside triphosphate hydrolases"/>
    <property type="match status" value="1"/>
</dbReference>
<dbReference type="RefSeq" id="WP_344804989.1">
    <property type="nucleotide sequence ID" value="NZ_BAABAB010000017.1"/>
</dbReference>
<evidence type="ECO:0000313" key="7">
    <source>
        <dbReference type="Proteomes" id="UP001501490"/>
    </source>
</evidence>
<organism evidence="6 7">
    <name type="scientific">Microlunatus ginsengisoli</name>
    <dbReference type="NCBI Taxonomy" id="363863"/>
    <lineage>
        <taxon>Bacteria</taxon>
        <taxon>Bacillati</taxon>
        <taxon>Actinomycetota</taxon>
        <taxon>Actinomycetes</taxon>
        <taxon>Propionibacteriales</taxon>
        <taxon>Propionibacteriaceae</taxon>
        <taxon>Microlunatus</taxon>
    </lineage>
</organism>
<comment type="subunit">
    <text evidence="2">Heterodimer of SbcC and SbcD.</text>
</comment>